<protein>
    <submittedName>
        <fullName evidence="1">Aldo/keto reductase</fullName>
    </submittedName>
</protein>
<gene>
    <name evidence="1" type="ORF">E5329_08815</name>
</gene>
<keyword evidence="2" id="KW-1185">Reference proteome</keyword>
<dbReference type="EMBL" id="SRYA01000014">
    <property type="protein sequence ID" value="TGY96653.1"/>
    <property type="molecule type" value="Genomic_DNA"/>
</dbReference>
<dbReference type="Proteomes" id="UP000304953">
    <property type="component" value="Unassembled WGS sequence"/>
</dbReference>
<accession>A0AC61RXK6</accession>
<sequence>MEFITLNNGVKMPLEGFGVFQVPDPEQCETAVKDAINCGYRLIDTAAAYMNEEAVGSAIKKSGVDRKDLFITTKLWIQDASYESAKKAVQTSLNKLGLDYLDLYLIHQPMGDYMGAYRAMEELYKEGILRAIGVCNFYPERLADLCETVSVIPAVNQVELHPFFQQENALSLMKEYGVCPEAWGPFAEGNHGIFTHPVLTAIGKKYGKSPAQTALRWNVQRGVVVIPKSVHKDRMAENMDIWNFSLTEEDMNEIAKLDLGHSEIVNHSDPGFVKALHNMKVHD</sequence>
<evidence type="ECO:0000313" key="1">
    <source>
        <dbReference type="EMBL" id="TGY96653.1"/>
    </source>
</evidence>
<comment type="caution">
    <text evidence="1">The sequence shown here is derived from an EMBL/GenBank/DDBJ whole genome shotgun (WGS) entry which is preliminary data.</text>
</comment>
<reference evidence="1" key="1">
    <citation type="submission" date="2019-04" db="EMBL/GenBank/DDBJ databases">
        <title>Microbes associate with the intestines of laboratory mice.</title>
        <authorList>
            <person name="Navarre W."/>
            <person name="Wong E."/>
            <person name="Huang K."/>
            <person name="Tropini C."/>
            <person name="Ng K."/>
            <person name="Yu B."/>
        </authorList>
    </citation>
    <scope>NUCLEOTIDE SEQUENCE</scope>
    <source>
        <strain evidence="1">NM01_1-7b</strain>
    </source>
</reference>
<name>A0AC61RXK6_9FIRM</name>
<proteinExistence type="predicted"/>
<evidence type="ECO:0000313" key="2">
    <source>
        <dbReference type="Proteomes" id="UP000304953"/>
    </source>
</evidence>
<organism evidence="1 2">
    <name type="scientific">Petralouisia muris</name>
    <dbReference type="NCBI Taxonomy" id="3032872"/>
    <lineage>
        <taxon>Bacteria</taxon>
        <taxon>Bacillati</taxon>
        <taxon>Bacillota</taxon>
        <taxon>Clostridia</taxon>
        <taxon>Lachnospirales</taxon>
        <taxon>Lachnospiraceae</taxon>
        <taxon>Petralouisia</taxon>
    </lineage>
</organism>